<feature type="compositionally biased region" description="Basic and acidic residues" evidence="1">
    <location>
        <begin position="90"/>
        <end position="100"/>
    </location>
</feature>
<evidence type="ECO:0000256" key="1">
    <source>
        <dbReference type="SAM" id="MobiDB-lite"/>
    </source>
</evidence>
<accession>A0A9P8T163</accession>
<reference evidence="2" key="2">
    <citation type="submission" date="2021-01" db="EMBL/GenBank/DDBJ databases">
        <authorList>
            <person name="Schikora-Tamarit M.A."/>
        </authorList>
    </citation>
    <scope>NUCLEOTIDE SEQUENCE</scope>
    <source>
        <strain evidence="2">CBS6075</strain>
    </source>
</reference>
<feature type="compositionally biased region" description="Basic and acidic residues" evidence="1">
    <location>
        <begin position="66"/>
        <end position="82"/>
    </location>
</feature>
<keyword evidence="3" id="KW-1185">Reference proteome</keyword>
<proteinExistence type="predicted"/>
<feature type="compositionally biased region" description="Basic and acidic residues" evidence="1">
    <location>
        <begin position="114"/>
        <end position="123"/>
    </location>
</feature>
<dbReference type="EMBL" id="JAEUBE010000378">
    <property type="protein sequence ID" value="KAH3662463.1"/>
    <property type="molecule type" value="Genomic_DNA"/>
</dbReference>
<evidence type="ECO:0000313" key="3">
    <source>
        <dbReference type="Proteomes" id="UP000769157"/>
    </source>
</evidence>
<dbReference type="AlphaFoldDB" id="A0A9P8T163"/>
<feature type="region of interest" description="Disordered" evidence="1">
    <location>
        <begin position="23"/>
        <end position="212"/>
    </location>
</feature>
<feature type="compositionally biased region" description="Basic and acidic residues" evidence="1">
    <location>
        <begin position="38"/>
        <end position="48"/>
    </location>
</feature>
<dbReference type="Proteomes" id="UP000769157">
    <property type="component" value="Unassembled WGS sequence"/>
</dbReference>
<comment type="caution">
    <text evidence="2">The sequence shown here is derived from an EMBL/GenBank/DDBJ whole genome shotgun (WGS) entry which is preliminary data.</text>
</comment>
<dbReference type="RefSeq" id="XP_046059552.1">
    <property type="nucleotide sequence ID" value="XM_046206926.1"/>
</dbReference>
<organism evidence="2 3">
    <name type="scientific">Ogataea philodendri</name>
    <dbReference type="NCBI Taxonomy" id="1378263"/>
    <lineage>
        <taxon>Eukaryota</taxon>
        <taxon>Fungi</taxon>
        <taxon>Dikarya</taxon>
        <taxon>Ascomycota</taxon>
        <taxon>Saccharomycotina</taxon>
        <taxon>Pichiomycetes</taxon>
        <taxon>Pichiales</taxon>
        <taxon>Pichiaceae</taxon>
        <taxon>Ogataea</taxon>
    </lineage>
</organism>
<feature type="compositionally biased region" description="Acidic residues" evidence="1">
    <location>
        <begin position="55"/>
        <end position="65"/>
    </location>
</feature>
<evidence type="ECO:0000313" key="2">
    <source>
        <dbReference type="EMBL" id="KAH3662463.1"/>
    </source>
</evidence>
<dbReference type="OrthoDB" id="3992536at2759"/>
<feature type="compositionally biased region" description="Basic residues" evidence="1">
    <location>
        <begin position="179"/>
        <end position="191"/>
    </location>
</feature>
<name>A0A9P8T163_9ASCO</name>
<gene>
    <name evidence="2" type="ORF">OGAPHI_005715</name>
</gene>
<protein>
    <submittedName>
        <fullName evidence="2">Uncharacterized protein</fullName>
    </submittedName>
</protein>
<reference evidence="2" key="1">
    <citation type="journal article" date="2021" name="Open Biol.">
        <title>Shared evolutionary footprints suggest mitochondrial oxidative damage underlies multiple complex I losses in fungi.</title>
        <authorList>
            <person name="Schikora-Tamarit M.A."/>
            <person name="Marcet-Houben M."/>
            <person name="Nosek J."/>
            <person name="Gabaldon T."/>
        </authorList>
    </citation>
    <scope>NUCLEOTIDE SEQUENCE</scope>
    <source>
        <strain evidence="2">CBS6075</strain>
    </source>
</reference>
<feature type="compositionally biased region" description="Basic and acidic residues" evidence="1">
    <location>
        <begin position="192"/>
        <end position="202"/>
    </location>
</feature>
<dbReference type="GeneID" id="70237679"/>
<sequence length="239" mass="27253">MTTKAPLASRWADDSDAVVAAVKQDKKIPKHRFAQKPVSRETNSRESENTQFSDQDVEEVSDSDWEDHVPVKSDKLSKDAHRLFPVGPAAKKDTKDTDKRRDRRKSSSTAELVESTRPKARESPKKKHRELPKELPKGPASSNSNNPLMSRIDSKWKAAPLQSKYAEPVQSKHADPKPSHKHQPLPKHKDRPRSDRAKKEPPLDPSFIQKQNALEFEKSLDKLKLESQTGNWADDLDWY</sequence>